<dbReference type="PANTHER" id="PTHR35117:SF1">
    <property type="entry name" value="MYOSIN-M HEAVY PROTEIN"/>
    <property type="match status" value="1"/>
</dbReference>
<dbReference type="AlphaFoldDB" id="A0AAN9S6S1"/>
<comment type="caution">
    <text evidence="1">The sequence shown here is derived from an EMBL/GenBank/DDBJ whole genome shotgun (WGS) entry which is preliminary data.</text>
</comment>
<accession>A0AAN9S6S1</accession>
<sequence length="256" mass="29166">MLNQNRNSKSFTRAKISPFLVALIVDQYLNDNNLPQTQFIFRHEASSLFADSLIDKELKSLLKLEMMLDEYMSLKQYKGMLDQQMIEVMQEKHRIRLLLQSLQNSIHLYNIPSSASPNDTIMKNNSAVVSQPRLCTNTPSGVSTATQSQPVSLRNNVETQNFSSPMISLSGKKRKDTQTINVPAVTKRPRGRPPSRKLPIQVLQCLNDNNLSKTRFIFRNKASSLFTNSSINESFLSLEDIFDEYICLKDQTGMLD</sequence>
<proteinExistence type="predicted"/>
<protein>
    <submittedName>
        <fullName evidence="1">Uncharacterized protein</fullName>
    </submittedName>
</protein>
<reference evidence="1 2" key="1">
    <citation type="submission" date="2024-01" db="EMBL/GenBank/DDBJ databases">
        <title>The genomes of 5 underutilized Papilionoideae crops provide insights into root nodulation and disease resistanc.</title>
        <authorList>
            <person name="Jiang F."/>
        </authorList>
    </citation>
    <scope>NUCLEOTIDE SEQUENCE [LARGE SCALE GENOMIC DNA]</scope>
    <source>
        <strain evidence="1">DUOXIRENSHENG_FW03</strain>
        <tissue evidence="1">Leaves</tissue>
    </source>
</reference>
<organism evidence="1 2">
    <name type="scientific">Psophocarpus tetragonolobus</name>
    <name type="common">Winged bean</name>
    <name type="synonym">Dolichos tetragonolobus</name>
    <dbReference type="NCBI Taxonomy" id="3891"/>
    <lineage>
        <taxon>Eukaryota</taxon>
        <taxon>Viridiplantae</taxon>
        <taxon>Streptophyta</taxon>
        <taxon>Embryophyta</taxon>
        <taxon>Tracheophyta</taxon>
        <taxon>Spermatophyta</taxon>
        <taxon>Magnoliopsida</taxon>
        <taxon>eudicotyledons</taxon>
        <taxon>Gunneridae</taxon>
        <taxon>Pentapetalae</taxon>
        <taxon>rosids</taxon>
        <taxon>fabids</taxon>
        <taxon>Fabales</taxon>
        <taxon>Fabaceae</taxon>
        <taxon>Papilionoideae</taxon>
        <taxon>50 kb inversion clade</taxon>
        <taxon>NPAAA clade</taxon>
        <taxon>indigoferoid/millettioid clade</taxon>
        <taxon>Phaseoleae</taxon>
        <taxon>Psophocarpus</taxon>
    </lineage>
</organism>
<dbReference type="EMBL" id="JAYMYS010000006">
    <property type="protein sequence ID" value="KAK7390610.1"/>
    <property type="molecule type" value="Genomic_DNA"/>
</dbReference>
<evidence type="ECO:0000313" key="2">
    <source>
        <dbReference type="Proteomes" id="UP001386955"/>
    </source>
</evidence>
<dbReference type="Proteomes" id="UP001386955">
    <property type="component" value="Unassembled WGS sequence"/>
</dbReference>
<dbReference type="PANTHER" id="PTHR35117">
    <property type="entry name" value="MYOSIN-M HEAVY PROTEIN"/>
    <property type="match status" value="1"/>
</dbReference>
<name>A0AAN9S6S1_PSOTE</name>
<gene>
    <name evidence="1" type="ORF">VNO78_25925</name>
</gene>
<evidence type="ECO:0000313" key="1">
    <source>
        <dbReference type="EMBL" id="KAK7390610.1"/>
    </source>
</evidence>
<keyword evidence="2" id="KW-1185">Reference proteome</keyword>